<evidence type="ECO:0000259" key="17">
    <source>
        <dbReference type="PROSITE" id="PS50255"/>
    </source>
</evidence>
<keyword evidence="10" id="KW-1133">Transmembrane helix</keyword>
<gene>
    <name evidence="19" type="ORF">CCHLO57077_00017338</name>
</gene>
<comment type="cofactor">
    <cofactor evidence="1 15">
        <name>FAD</name>
        <dbReference type="ChEBI" id="CHEBI:57692"/>
    </cofactor>
</comment>
<evidence type="ECO:0000259" key="18">
    <source>
        <dbReference type="PROSITE" id="PS51384"/>
    </source>
</evidence>
<feature type="binding site" evidence="15">
    <location>
        <position position="281"/>
    </location>
    <ligand>
        <name>FAD</name>
        <dbReference type="ChEBI" id="CHEBI:57692"/>
    </ligand>
</feature>
<evidence type="ECO:0000256" key="13">
    <source>
        <dbReference type="ARBA" id="ARBA00023027"/>
    </source>
</evidence>
<dbReference type="Gene3D" id="2.40.30.10">
    <property type="entry name" value="Translation factors"/>
    <property type="match status" value="1"/>
</dbReference>
<keyword evidence="6" id="KW-0812">Transmembrane</keyword>
<comment type="caution">
    <text evidence="19">The sequence shown here is derived from an EMBL/GenBank/DDBJ whole genome shotgun (WGS) entry which is preliminary data.</text>
</comment>
<dbReference type="PANTHER" id="PTHR19370:SF178">
    <property type="entry name" value="CYTOCHROME-B5 REDUCTASE"/>
    <property type="match status" value="1"/>
</dbReference>
<dbReference type="FunFam" id="3.40.50.80:FF:000019">
    <property type="entry name" value="NADH-cytochrome b5 reductase"/>
    <property type="match status" value="1"/>
</dbReference>
<dbReference type="SUPFAM" id="SSF63380">
    <property type="entry name" value="Riboflavin synthase domain-like"/>
    <property type="match status" value="1"/>
</dbReference>
<dbReference type="PANTHER" id="PTHR19370">
    <property type="entry name" value="NADH-CYTOCHROME B5 REDUCTASE"/>
    <property type="match status" value="1"/>
</dbReference>
<evidence type="ECO:0000256" key="1">
    <source>
        <dbReference type="ARBA" id="ARBA00001974"/>
    </source>
</evidence>
<dbReference type="InterPro" id="IPR001433">
    <property type="entry name" value="OxRdtase_FAD/NAD-bd"/>
</dbReference>
<name>A0AA35PVL4_9HYPO</name>
<dbReference type="InterPro" id="IPR039261">
    <property type="entry name" value="FNR_nucleotide-bd"/>
</dbReference>
<protein>
    <recommendedName>
        <fullName evidence="21">Cytochrome b5 reductase</fullName>
    </recommendedName>
</protein>
<dbReference type="GO" id="GO:0046872">
    <property type="term" value="F:metal ion binding"/>
    <property type="evidence" value="ECO:0007669"/>
    <property type="project" value="UniProtKB-UniRule"/>
</dbReference>
<keyword evidence="5 15" id="KW-0285">Flavoprotein</keyword>
<evidence type="ECO:0000313" key="20">
    <source>
        <dbReference type="Proteomes" id="UP001160390"/>
    </source>
</evidence>
<accession>A0AA35PVL4</accession>
<dbReference type="GO" id="GO:0016491">
    <property type="term" value="F:oxidoreductase activity"/>
    <property type="evidence" value="ECO:0007669"/>
    <property type="project" value="UniProtKB-KW"/>
</dbReference>
<evidence type="ECO:0000256" key="15">
    <source>
        <dbReference type="PIRSR" id="PIRSR601834-1"/>
    </source>
</evidence>
<keyword evidence="11" id="KW-0560">Oxidoreductase</keyword>
<feature type="binding site" evidence="15">
    <location>
        <position position="298"/>
    </location>
    <ligand>
        <name>FAD</name>
        <dbReference type="ChEBI" id="CHEBI:57692"/>
    </ligand>
</feature>
<comment type="similarity">
    <text evidence="16">Belongs to the cytochrome b5 family.</text>
</comment>
<dbReference type="SUPFAM" id="SSF52343">
    <property type="entry name" value="Ferredoxin reductase-like, C-terminal NADP-linked domain"/>
    <property type="match status" value="1"/>
</dbReference>
<proteinExistence type="inferred from homology"/>
<evidence type="ECO:0000256" key="6">
    <source>
        <dbReference type="ARBA" id="ARBA00022692"/>
    </source>
</evidence>
<dbReference type="GO" id="GO:0020037">
    <property type="term" value="F:heme binding"/>
    <property type="evidence" value="ECO:0007669"/>
    <property type="project" value="UniProtKB-UniRule"/>
</dbReference>
<evidence type="ECO:0000256" key="2">
    <source>
        <dbReference type="ARBA" id="ARBA00004572"/>
    </source>
</evidence>
<dbReference type="Pfam" id="PF00173">
    <property type="entry name" value="Cyt-b5"/>
    <property type="match status" value="1"/>
</dbReference>
<dbReference type="InterPro" id="IPR018506">
    <property type="entry name" value="Cyt_B5_heme-BS"/>
</dbReference>
<evidence type="ECO:0000256" key="8">
    <source>
        <dbReference type="ARBA" id="ARBA00022787"/>
    </source>
</evidence>
<keyword evidence="8" id="KW-1000">Mitochondrion outer membrane</keyword>
<dbReference type="PROSITE" id="PS00191">
    <property type="entry name" value="CYTOCHROME_B5_1"/>
    <property type="match status" value="1"/>
</dbReference>
<keyword evidence="13" id="KW-0520">NAD</keyword>
<organism evidence="19 20">
    <name type="scientific">Clonostachys chloroleuca</name>
    <dbReference type="NCBI Taxonomy" id="1926264"/>
    <lineage>
        <taxon>Eukaryota</taxon>
        <taxon>Fungi</taxon>
        <taxon>Dikarya</taxon>
        <taxon>Ascomycota</taxon>
        <taxon>Pezizomycotina</taxon>
        <taxon>Sordariomycetes</taxon>
        <taxon>Hypocreomycetidae</taxon>
        <taxon>Hypocreales</taxon>
        <taxon>Bionectriaceae</taxon>
        <taxon>Clonostachys</taxon>
    </lineage>
</organism>
<evidence type="ECO:0000256" key="11">
    <source>
        <dbReference type="ARBA" id="ARBA00023002"/>
    </source>
</evidence>
<evidence type="ECO:0000256" key="9">
    <source>
        <dbReference type="ARBA" id="ARBA00022827"/>
    </source>
</evidence>
<dbReference type="InterPro" id="IPR001199">
    <property type="entry name" value="Cyt_B5-like_heme/steroid-bd"/>
</dbReference>
<reference evidence="19" key="1">
    <citation type="submission" date="2023-01" db="EMBL/GenBank/DDBJ databases">
        <authorList>
            <person name="Piombo E."/>
        </authorList>
    </citation>
    <scope>NUCLEOTIDE SEQUENCE</scope>
</reference>
<sequence>MAELPTFTEGEVAAHKTAQDLWIIVLGKVYNVTEYLRDHPGGPDVLKDVAGQDATAAYEDVGHSEDADEILSQYLIGHSAEGNSFKPPAAVKLVQQPLSSVPKKQPQPSTLRSTAIICTLSPLLIGASAYAYGVPKRGSLAAPFLEALSLPKLPYMSTVDNQHGHPFVLGFAAAGSLSAIVASIIGNKLLKFTQIESGFEKYPLRRKQHRNVARPNPHMVTGFLNPKEYKGLTVARIDQLSPNVYLYVFNLPDKHLVLGLPVGQHVAVKAIVNGQCVTRSYTPTSNNLDTGVLELVIKVYPDGVLTGNLFANLKIGDQVQFRGPKGPMRYQAGLCNKIGMIAGGTGITPMYQLIRAICEDERDTTEISLIFANRSEEDILLRSELEGFAARYPRNFKLWFMLDKPPESWDYGKGYLTREVMSERLPSAAPDSKIMLCGPPGLVAASKRALVSLGFQEPGAVAKMTDQIFLF</sequence>
<evidence type="ECO:0000256" key="14">
    <source>
        <dbReference type="ARBA" id="ARBA00023136"/>
    </source>
</evidence>
<dbReference type="Gene3D" id="3.40.50.80">
    <property type="entry name" value="Nucleotide-binding domain of ferredoxin-NADP reductase (FNR) module"/>
    <property type="match status" value="1"/>
</dbReference>
<dbReference type="CDD" id="cd06183">
    <property type="entry name" value="cyt_b5_reduct_like"/>
    <property type="match status" value="1"/>
</dbReference>
<dbReference type="EMBL" id="CABFNP030000418">
    <property type="protein sequence ID" value="CAI6013872.1"/>
    <property type="molecule type" value="Genomic_DNA"/>
</dbReference>
<dbReference type="Proteomes" id="UP001160390">
    <property type="component" value="Unassembled WGS sequence"/>
</dbReference>
<keyword evidence="9 15" id="KW-0274">FAD</keyword>
<keyword evidence="14" id="KW-0472">Membrane</keyword>
<dbReference type="Gene3D" id="3.10.120.10">
    <property type="entry name" value="Cytochrome b5-like heme/steroid binding domain"/>
    <property type="match status" value="1"/>
</dbReference>
<evidence type="ECO:0000256" key="10">
    <source>
        <dbReference type="ARBA" id="ARBA00022989"/>
    </source>
</evidence>
<keyword evidence="12 16" id="KW-0408">Iron</keyword>
<keyword evidence="4 16" id="KW-0349">Heme</keyword>
<dbReference type="SMART" id="SM01117">
    <property type="entry name" value="Cyt-b5"/>
    <property type="match status" value="1"/>
</dbReference>
<evidence type="ECO:0008006" key="21">
    <source>
        <dbReference type="Google" id="ProtNLM"/>
    </source>
</evidence>
<dbReference type="GO" id="GO:0005741">
    <property type="term" value="C:mitochondrial outer membrane"/>
    <property type="evidence" value="ECO:0007669"/>
    <property type="project" value="UniProtKB-SubCell"/>
</dbReference>
<dbReference type="PROSITE" id="PS51384">
    <property type="entry name" value="FAD_FR"/>
    <property type="match status" value="1"/>
</dbReference>
<dbReference type="PRINTS" id="PR00363">
    <property type="entry name" value="CYTOCHROMEB5"/>
</dbReference>
<dbReference type="InterPro" id="IPR036400">
    <property type="entry name" value="Cyt_B5-like_heme/steroid_sf"/>
</dbReference>
<dbReference type="InterPro" id="IPR001709">
    <property type="entry name" value="Flavoprot_Pyr_Nucl_cyt_Rdtase"/>
</dbReference>
<evidence type="ECO:0000256" key="4">
    <source>
        <dbReference type="ARBA" id="ARBA00022617"/>
    </source>
</evidence>
<evidence type="ECO:0000256" key="5">
    <source>
        <dbReference type="ARBA" id="ARBA00022630"/>
    </source>
</evidence>
<keyword evidence="7 16" id="KW-0479">Metal-binding</keyword>
<keyword evidence="20" id="KW-1185">Reference proteome</keyword>
<dbReference type="InterPro" id="IPR001834">
    <property type="entry name" value="CBR-like"/>
</dbReference>
<evidence type="ECO:0000256" key="7">
    <source>
        <dbReference type="ARBA" id="ARBA00022723"/>
    </source>
</evidence>
<evidence type="ECO:0000256" key="16">
    <source>
        <dbReference type="RuleBase" id="RU362121"/>
    </source>
</evidence>
<dbReference type="InterPro" id="IPR008333">
    <property type="entry name" value="Cbr1-like_FAD-bd_dom"/>
</dbReference>
<feature type="domain" description="Cytochrome b5 heme-binding" evidence="17">
    <location>
        <begin position="4"/>
        <end position="80"/>
    </location>
</feature>
<dbReference type="AlphaFoldDB" id="A0AA35PVL4"/>
<dbReference type="Pfam" id="PF00175">
    <property type="entry name" value="NAD_binding_1"/>
    <property type="match status" value="1"/>
</dbReference>
<dbReference type="FunFam" id="3.10.120.10:FF:000002">
    <property type="entry name" value="Cytochrome b5 type B"/>
    <property type="match status" value="1"/>
</dbReference>
<dbReference type="PRINTS" id="PR00371">
    <property type="entry name" value="FPNCR"/>
</dbReference>
<evidence type="ECO:0000256" key="12">
    <source>
        <dbReference type="ARBA" id="ARBA00023004"/>
    </source>
</evidence>
<feature type="binding site" evidence="15">
    <location>
        <position position="296"/>
    </location>
    <ligand>
        <name>FAD</name>
        <dbReference type="ChEBI" id="CHEBI:57692"/>
    </ligand>
</feature>
<keyword evidence="8" id="KW-0496">Mitochondrion</keyword>
<dbReference type="InterPro" id="IPR017938">
    <property type="entry name" value="Riboflavin_synthase-like_b-brl"/>
</dbReference>
<comment type="subcellular location">
    <subcellularLocation>
        <location evidence="2">Mitochondrion outer membrane</location>
        <topology evidence="2">Single-pass membrane protein</topology>
    </subcellularLocation>
</comment>
<feature type="domain" description="FAD-binding FR-type" evidence="18">
    <location>
        <begin position="227"/>
        <end position="331"/>
    </location>
</feature>
<feature type="binding site" evidence="15">
    <location>
        <position position="279"/>
    </location>
    <ligand>
        <name>FAD</name>
        <dbReference type="ChEBI" id="CHEBI:57692"/>
    </ligand>
</feature>
<evidence type="ECO:0000313" key="19">
    <source>
        <dbReference type="EMBL" id="CAI6013872.1"/>
    </source>
</evidence>
<evidence type="ECO:0000256" key="3">
    <source>
        <dbReference type="ARBA" id="ARBA00006105"/>
    </source>
</evidence>
<comment type="similarity">
    <text evidence="3">Belongs to the flavoprotein pyridine nucleotide cytochrome reductase family.</text>
</comment>
<dbReference type="GO" id="GO:0005783">
    <property type="term" value="C:endoplasmic reticulum"/>
    <property type="evidence" value="ECO:0007669"/>
    <property type="project" value="TreeGrafter"/>
</dbReference>
<dbReference type="PRINTS" id="PR00406">
    <property type="entry name" value="CYTB5RDTASE"/>
</dbReference>
<dbReference type="InterPro" id="IPR017927">
    <property type="entry name" value="FAD-bd_FR_type"/>
</dbReference>
<dbReference type="Pfam" id="PF00970">
    <property type="entry name" value="FAD_binding_6"/>
    <property type="match status" value="1"/>
</dbReference>
<feature type="binding site" evidence="15">
    <location>
        <position position="348"/>
    </location>
    <ligand>
        <name>FAD</name>
        <dbReference type="ChEBI" id="CHEBI:57692"/>
    </ligand>
</feature>
<dbReference type="SUPFAM" id="SSF55856">
    <property type="entry name" value="Cytochrome b5-like heme/steroid binding domain"/>
    <property type="match status" value="1"/>
</dbReference>
<dbReference type="PROSITE" id="PS50255">
    <property type="entry name" value="CYTOCHROME_B5_2"/>
    <property type="match status" value="1"/>
</dbReference>